<dbReference type="Proteomes" id="UP001140094">
    <property type="component" value="Unassembled WGS sequence"/>
</dbReference>
<protein>
    <submittedName>
        <fullName evidence="1">Uncharacterized protein</fullName>
    </submittedName>
</protein>
<proteinExistence type="predicted"/>
<reference evidence="1" key="1">
    <citation type="submission" date="2022-07" db="EMBL/GenBank/DDBJ databases">
        <title>Phylogenomic reconstructions and comparative analyses of Kickxellomycotina fungi.</title>
        <authorList>
            <person name="Reynolds N.K."/>
            <person name="Stajich J.E."/>
            <person name="Barry K."/>
            <person name="Grigoriev I.V."/>
            <person name="Crous P."/>
            <person name="Smith M.E."/>
        </authorList>
    </citation>
    <scope>NUCLEOTIDE SEQUENCE</scope>
    <source>
        <strain evidence="1">NRRL 1565</strain>
    </source>
</reference>
<evidence type="ECO:0000313" key="2">
    <source>
        <dbReference type="Proteomes" id="UP001140094"/>
    </source>
</evidence>
<dbReference type="AlphaFoldDB" id="A0A9W8LVU5"/>
<dbReference type="Pfam" id="PF08284">
    <property type="entry name" value="RVP_2"/>
    <property type="match status" value="1"/>
</dbReference>
<comment type="caution">
    <text evidence="1">The sequence shown here is derived from an EMBL/GenBank/DDBJ whole genome shotgun (WGS) entry which is preliminary data.</text>
</comment>
<organism evidence="1 2">
    <name type="scientific">Coemansia guatemalensis</name>
    <dbReference type="NCBI Taxonomy" id="2761395"/>
    <lineage>
        <taxon>Eukaryota</taxon>
        <taxon>Fungi</taxon>
        <taxon>Fungi incertae sedis</taxon>
        <taxon>Zoopagomycota</taxon>
        <taxon>Kickxellomycotina</taxon>
        <taxon>Kickxellomycetes</taxon>
        <taxon>Kickxellales</taxon>
        <taxon>Kickxellaceae</taxon>
        <taxon>Coemansia</taxon>
    </lineage>
</organism>
<evidence type="ECO:0000313" key="1">
    <source>
        <dbReference type="EMBL" id="KAJ2807551.1"/>
    </source>
</evidence>
<dbReference type="EMBL" id="JANBUO010000100">
    <property type="protein sequence ID" value="KAJ2807551.1"/>
    <property type="molecule type" value="Genomic_DNA"/>
</dbReference>
<gene>
    <name evidence="1" type="ORF">H4R20_001238</name>
</gene>
<name>A0A9W8LVU5_9FUNG</name>
<keyword evidence="2" id="KW-1185">Reference proteome</keyword>
<accession>A0A9W8LVU5</accession>
<sequence>MASGQTYKAAKEYCNIMIEYAEVMVNVSCLVLVIAEDVIIGNDWLKHNAGVINCKSDIVEFRPRSKRQSICGNNAPKSLDKAKPLSIHRLELAHKNDKIDKWGWICLEWPDDGVKIAAISTLQECQLDKLCAKYAGVLDEPPTGPLAKGRPKMEIHLKEGTVPITKLPYRLAHAEMVELECQLAELLKKCHTCGV</sequence>
<dbReference type="OrthoDB" id="437338at2759"/>